<dbReference type="GO" id="GO:0003723">
    <property type="term" value="F:RNA binding"/>
    <property type="evidence" value="ECO:0007669"/>
    <property type="project" value="InterPro"/>
</dbReference>
<dbReference type="NCBIfam" id="TIGR00756">
    <property type="entry name" value="PPR"/>
    <property type="match status" value="8"/>
</dbReference>
<dbReference type="FunFam" id="1.25.40.10:FF:000090">
    <property type="entry name" value="Pentatricopeptide repeat-containing protein, chloroplastic"/>
    <property type="match status" value="1"/>
</dbReference>
<dbReference type="Proteomes" id="UP000235145">
    <property type="component" value="Unassembled WGS sequence"/>
</dbReference>
<reference evidence="3 4" key="1">
    <citation type="journal article" date="2017" name="Nat. Commun.">
        <title>Genome assembly with in vitro proximity ligation data and whole-genome triplication in lettuce.</title>
        <authorList>
            <person name="Reyes-Chin-Wo S."/>
            <person name="Wang Z."/>
            <person name="Yang X."/>
            <person name="Kozik A."/>
            <person name="Arikit S."/>
            <person name="Song C."/>
            <person name="Xia L."/>
            <person name="Froenicke L."/>
            <person name="Lavelle D.O."/>
            <person name="Truco M.J."/>
            <person name="Xia R."/>
            <person name="Zhu S."/>
            <person name="Xu C."/>
            <person name="Xu H."/>
            <person name="Xu X."/>
            <person name="Cox K."/>
            <person name="Korf I."/>
            <person name="Meyers B.C."/>
            <person name="Michelmore R.W."/>
        </authorList>
    </citation>
    <scope>NUCLEOTIDE SEQUENCE [LARGE SCALE GENOMIC DNA]</scope>
    <source>
        <strain evidence="4">cv. Salinas</strain>
        <tissue evidence="3">Seedlings</tissue>
    </source>
</reference>
<dbReference type="OrthoDB" id="1903086at2759"/>
<evidence type="ECO:0000313" key="3">
    <source>
        <dbReference type="EMBL" id="KAJ0208551.1"/>
    </source>
</evidence>
<dbReference type="GO" id="GO:0009451">
    <property type="term" value="P:RNA modification"/>
    <property type="evidence" value="ECO:0007669"/>
    <property type="project" value="InterPro"/>
</dbReference>
<dbReference type="SUPFAM" id="SSF81901">
    <property type="entry name" value="HCP-like"/>
    <property type="match status" value="1"/>
</dbReference>
<dbReference type="InterPro" id="IPR011990">
    <property type="entry name" value="TPR-like_helical_dom_sf"/>
</dbReference>
<evidence type="ECO:0000313" key="4">
    <source>
        <dbReference type="Proteomes" id="UP000235145"/>
    </source>
</evidence>
<accession>A0A9R1XD92</accession>
<dbReference type="PROSITE" id="PS51375">
    <property type="entry name" value="PPR"/>
    <property type="match status" value="6"/>
</dbReference>
<evidence type="ECO:0000256" key="1">
    <source>
        <dbReference type="ARBA" id="ARBA00022737"/>
    </source>
</evidence>
<feature type="repeat" description="PPR" evidence="2">
    <location>
        <begin position="497"/>
        <end position="531"/>
    </location>
</feature>
<sequence>MLAKRGYIHVHHLIFRNVIKFNHSTSLSSISVNPNYSPSKSIVYCNSKISENGRIGNINEAELIFNRMPVKSVVSWTAMLTAYAENGQINKARKVFDEMPQRNVATWNAMITAYMRNKNGIDKACELFSKSPEKNAVSYVSMITGYVRAGRLEDAEKLYYSMPIEWRDPFCSNALMNGYLKNGKLKVAVEIYNGMVEKNVVSSSSMVDGYCKLGEIKKAKELFDAIPDKNVITYTAMIDGYMKNTDFEEGFSLFLQMRHENGIKLVSNTLTVVFEGCGRFDRYKEGLQVHALVMLMGFNFDTFLGNSTITMYSRFGDSDSALKLFNIMETKDTVSWNSLISGYIQSENLNEAYKHFKMMPQKDVYSWTTMITGLSSKGHTEKSVELFKMMPHSQKDDITWTALISGFVSNQEHEESIRWFVQMLHTQIKPNPLTFSSVLSSSASLATLNQGLQIHSLVVKTGMESDLSVQNSLVSFYAKCGCVDDAYNTFHSITTPNVVSYNSMINGFAQNGYGEKAISLFKEMEEKNMEPNDVTFLGVLSACTHVGLVEKGQGYFNSMKCLYKIEPNPDHYACMVDLLGRAGFVDEAFDFINSMPFEPHSGVWGALLGASRSHFRLDVAEIAAQHIYELEPDNATPYVVLSDIYLVSRKKEDEEFVRRMKRLKGIKKSPGCSWITVKDDVHLFLSGDSSHMKFKEIKSTLWTLVKNHSKCDSCFF</sequence>
<protein>
    <submittedName>
        <fullName evidence="3">Uncharacterized protein</fullName>
    </submittedName>
</protein>
<dbReference type="Pfam" id="PF01535">
    <property type="entry name" value="PPR"/>
    <property type="match status" value="8"/>
</dbReference>
<dbReference type="Gene3D" id="1.25.40.10">
    <property type="entry name" value="Tetratricopeptide repeat domain"/>
    <property type="match status" value="6"/>
</dbReference>
<organism evidence="3 4">
    <name type="scientific">Lactuca sativa</name>
    <name type="common">Garden lettuce</name>
    <dbReference type="NCBI Taxonomy" id="4236"/>
    <lineage>
        <taxon>Eukaryota</taxon>
        <taxon>Viridiplantae</taxon>
        <taxon>Streptophyta</taxon>
        <taxon>Embryophyta</taxon>
        <taxon>Tracheophyta</taxon>
        <taxon>Spermatophyta</taxon>
        <taxon>Magnoliopsida</taxon>
        <taxon>eudicotyledons</taxon>
        <taxon>Gunneridae</taxon>
        <taxon>Pentapetalae</taxon>
        <taxon>asterids</taxon>
        <taxon>campanulids</taxon>
        <taxon>Asterales</taxon>
        <taxon>Asteraceae</taxon>
        <taxon>Cichorioideae</taxon>
        <taxon>Cichorieae</taxon>
        <taxon>Lactucinae</taxon>
        <taxon>Lactuca</taxon>
    </lineage>
</organism>
<dbReference type="InterPro" id="IPR002885">
    <property type="entry name" value="PPR_rpt"/>
</dbReference>
<evidence type="ECO:0000256" key="2">
    <source>
        <dbReference type="PROSITE-ProRule" id="PRU00708"/>
    </source>
</evidence>
<dbReference type="AlphaFoldDB" id="A0A9R1XD92"/>
<dbReference type="PANTHER" id="PTHR47926">
    <property type="entry name" value="PENTATRICOPEPTIDE REPEAT-CONTAINING PROTEIN"/>
    <property type="match status" value="1"/>
</dbReference>
<name>A0A9R1XD92_LACSA</name>
<keyword evidence="4" id="KW-1185">Reference proteome</keyword>
<comment type="caution">
    <text evidence="3">The sequence shown here is derived from an EMBL/GenBank/DDBJ whole genome shotgun (WGS) entry which is preliminary data.</text>
</comment>
<feature type="repeat" description="PPR" evidence="2">
    <location>
        <begin position="135"/>
        <end position="169"/>
    </location>
</feature>
<feature type="repeat" description="PPR" evidence="2">
    <location>
        <begin position="396"/>
        <end position="430"/>
    </location>
</feature>
<feature type="repeat" description="PPR" evidence="2">
    <location>
        <begin position="199"/>
        <end position="233"/>
    </location>
</feature>
<dbReference type="EMBL" id="NBSK02000005">
    <property type="protein sequence ID" value="KAJ0208551.1"/>
    <property type="molecule type" value="Genomic_DNA"/>
</dbReference>
<feature type="repeat" description="PPR" evidence="2">
    <location>
        <begin position="72"/>
        <end position="106"/>
    </location>
</feature>
<dbReference type="InterPro" id="IPR046960">
    <property type="entry name" value="PPR_At4g14850-like_plant"/>
</dbReference>
<feature type="repeat" description="PPR" evidence="2">
    <location>
        <begin position="332"/>
        <end position="366"/>
    </location>
</feature>
<dbReference type="Pfam" id="PF13041">
    <property type="entry name" value="PPR_2"/>
    <property type="match status" value="4"/>
</dbReference>
<dbReference type="PANTHER" id="PTHR47926:SF425">
    <property type="entry name" value="REPEAT (TPR)-LIKE SUPERFAMILY PROTEIN, PUTATIVE-RELATED"/>
    <property type="match status" value="1"/>
</dbReference>
<gene>
    <name evidence="3" type="ORF">LSAT_V11C500273930</name>
</gene>
<keyword evidence="1" id="KW-0677">Repeat</keyword>
<dbReference type="InterPro" id="IPR046848">
    <property type="entry name" value="E_motif"/>
</dbReference>
<proteinExistence type="predicted"/>
<dbReference type="Pfam" id="PF20431">
    <property type="entry name" value="E_motif"/>
    <property type="match status" value="1"/>
</dbReference>